<gene>
    <name evidence="2" type="ORF">XELAEV_18012390mg</name>
</gene>
<dbReference type="EMBL" id="CM004468">
    <property type="protein sequence ID" value="OCT94703.1"/>
    <property type="molecule type" value="Genomic_DNA"/>
</dbReference>
<evidence type="ECO:0000313" key="2">
    <source>
        <dbReference type="EMBL" id="OCT94703.1"/>
    </source>
</evidence>
<evidence type="ECO:0000256" key="1">
    <source>
        <dbReference type="SAM" id="MobiDB-lite"/>
    </source>
</evidence>
<sequence length="81" mass="8687">MSAAGQHQQHRSPILGLGVGALTHRKGDHPHCSDRFILPGHSLSSSSRHPAEAVSVTCSSLLHRRSASLLRSPHLPLTKDV</sequence>
<organism evidence="2 3">
    <name type="scientific">Xenopus laevis</name>
    <name type="common">African clawed frog</name>
    <dbReference type="NCBI Taxonomy" id="8355"/>
    <lineage>
        <taxon>Eukaryota</taxon>
        <taxon>Metazoa</taxon>
        <taxon>Chordata</taxon>
        <taxon>Craniata</taxon>
        <taxon>Vertebrata</taxon>
        <taxon>Euteleostomi</taxon>
        <taxon>Amphibia</taxon>
        <taxon>Batrachia</taxon>
        <taxon>Anura</taxon>
        <taxon>Pipoidea</taxon>
        <taxon>Pipidae</taxon>
        <taxon>Xenopodinae</taxon>
        <taxon>Xenopus</taxon>
        <taxon>Xenopus</taxon>
    </lineage>
</organism>
<reference evidence="3" key="1">
    <citation type="journal article" date="2016" name="Nature">
        <title>Genome evolution in the allotetraploid frog Xenopus laevis.</title>
        <authorList>
            <person name="Session A.M."/>
            <person name="Uno Y."/>
            <person name="Kwon T."/>
            <person name="Chapman J.A."/>
            <person name="Toyoda A."/>
            <person name="Takahashi S."/>
            <person name="Fukui A."/>
            <person name="Hikosaka A."/>
            <person name="Suzuki A."/>
            <person name="Kondo M."/>
            <person name="van Heeringen S.J."/>
            <person name="Quigley I."/>
            <person name="Heinz S."/>
            <person name="Ogino H."/>
            <person name="Ochi H."/>
            <person name="Hellsten U."/>
            <person name="Lyons J.B."/>
            <person name="Simakov O."/>
            <person name="Putnam N."/>
            <person name="Stites J."/>
            <person name="Kuroki Y."/>
            <person name="Tanaka T."/>
            <person name="Michiue T."/>
            <person name="Watanabe M."/>
            <person name="Bogdanovic O."/>
            <person name="Lister R."/>
            <person name="Georgiou G."/>
            <person name="Paranjpe S.S."/>
            <person name="van Kruijsbergen I."/>
            <person name="Shu S."/>
            <person name="Carlson J."/>
            <person name="Kinoshita T."/>
            <person name="Ohta Y."/>
            <person name="Mawaribuchi S."/>
            <person name="Jenkins J."/>
            <person name="Grimwood J."/>
            <person name="Schmutz J."/>
            <person name="Mitros T."/>
            <person name="Mozaffari S.V."/>
            <person name="Suzuki Y."/>
            <person name="Haramoto Y."/>
            <person name="Yamamoto T.S."/>
            <person name="Takagi C."/>
            <person name="Heald R."/>
            <person name="Miller K."/>
            <person name="Haudenschild C."/>
            <person name="Kitzman J."/>
            <person name="Nakayama T."/>
            <person name="Izutsu Y."/>
            <person name="Robert J."/>
            <person name="Fortriede J."/>
            <person name="Burns K."/>
            <person name="Lotay V."/>
            <person name="Karimi K."/>
            <person name="Yasuoka Y."/>
            <person name="Dichmann D.S."/>
            <person name="Flajnik M.F."/>
            <person name="Houston D.W."/>
            <person name="Shendure J."/>
            <person name="DuPasquier L."/>
            <person name="Vize P.D."/>
            <person name="Zorn A.M."/>
            <person name="Ito M."/>
            <person name="Marcotte E.M."/>
            <person name="Wallingford J.B."/>
            <person name="Ito Y."/>
            <person name="Asashima M."/>
            <person name="Ueno N."/>
            <person name="Matsuda Y."/>
            <person name="Veenstra G.J."/>
            <person name="Fujiyama A."/>
            <person name="Harland R.M."/>
            <person name="Taira M."/>
            <person name="Rokhsar D.S."/>
        </authorList>
    </citation>
    <scope>NUCLEOTIDE SEQUENCE [LARGE SCALE GENOMIC DNA]</scope>
    <source>
        <strain evidence="3">J</strain>
    </source>
</reference>
<name>A0A974DMG6_XENLA</name>
<dbReference type="AlphaFoldDB" id="A0A974DMG6"/>
<evidence type="ECO:0000313" key="3">
    <source>
        <dbReference type="Proteomes" id="UP000694892"/>
    </source>
</evidence>
<protein>
    <submittedName>
        <fullName evidence="2">Uncharacterized protein</fullName>
    </submittedName>
</protein>
<feature type="region of interest" description="Disordered" evidence="1">
    <location>
        <begin position="1"/>
        <end position="33"/>
    </location>
</feature>
<proteinExistence type="predicted"/>
<dbReference type="Proteomes" id="UP000694892">
    <property type="component" value="Chromosome 2L"/>
</dbReference>
<accession>A0A974DMG6</accession>